<dbReference type="Proteomes" id="UP001211065">
    <property type="component" value="Unassembled WGS sequence"/>
</dbReference>
<comment type="caution">
    <text evidence="2">The sequence shown here is derived from an EMBL/GenBank/DDBJ whole genome shotgun (WGS) entry which is preliminary data.</text>
</comment>
<dbReference type="PANTHER" id="PTHR42860">
    <property type="entry name" value="VITAMIN B12-BINDING PROTEIN"/>
    <property type="match status" value="1"/>
</dbReference>
<accession>A0AAD5TZS5</accession>
<gene>
    <name evidence="2" type="ORF">HK099_005027</name>
</gene>
<evidence type="ECO:0000259" key="1">
    <source>
        <dbReference type="PROSITE" id="PS50983"/>
    </source>
</evidence>
<proteinExistence type="predicted"/>
<feature type="domain" description="Fe/B12 periplasmic-binding" evidence="1">
    <location>
        <begin position="2"/>
        <end position="301"/>
    </location>
</feature>
<reference evidence="2" key="1">
    <citation type="submission" date="2020-05" db="EMBL/GenBank/DDBJ databases">
        <title>Phylogenomic resolution of chytrid fungi.</title>
        <authorList>
            <person name="Stajich J.E."/>
            <person name="Amses K."/>
            <person name="Simmons R."/>
            <person name="Seto K."/>
            <person name="Myers J."/>
            <person name="Bonds A."/>
            <person name="Quandt C.A."/>
            <person name="Barry K."/>
            <person name="Liu P."/>
            <person name="Grigoriev I."/>
            <person name="Longcore J.E."/>
            <person name="James T.Y."/>
        </authorList>
    </citation>
    <scope>NUCLEOTIDE SEQUENCE</scope>
    <source>
        <strain evidence="2">JEL0476</strain>
    </source>
</reference>
<organism evidence="2 3">
    <name type="scientific">Clydaea vesicula</name>
    <dbReference type="NCBI Taxonomy" id="447962"/>
    <lineage>
        <taxon>Eukaryota</taxon>
        <taxon>Fungi</taxon>
        <taxon>Fungi incertae sedis</taxon>
        <taxon>Chytridiomycota</taxon>
        <taxon>Chytridiomycota incertae sedis</taxon>
        <taxon>Chytridiomycetes</taxon>
        <taxon>Lobulomycetales</taxon>
        <taxon>Lobulomycetaceae</taxon>
        <taxon>Clydaea</taxon>
    </lineage>
</organism>
<name>A0AAD5TZS5_9FUNG</name>
<dbReference type="EMBL" id="JADGJW010000377">
    <property type="protein sequence ID" value="KAJ3218518.1"/>
    <property type="molecule type" value="Genomic_DNA"/>
</dbReference>
<dbReference type="InterPro" id="IPR051030">
    <property type="entry name" value="Vitamin_B12-ABC_binding"/>
</dbReference>
<evidence type="ECO:0000313" key="3">
    <source>
        <dbReference type="Proteomes" id="UP001211065"/>
    </source>
</evidence>
<sequence length="315" mass="35242">MRVVSVLPSATESLCLIKGGDKFLVGRSHEDDYPSNITHLPILTASKTKFTTSADVDKQVSAALGEYDSLYSIDVELLKSLRPDIILTQDVCAVCAIDLKTVNRVALEMSPSPIVLTLNPSNLDDVFKDILIIGEAVNLFKEAEISVNLLKQRVTVAVEKANFYLKSNPRKNILFLEWTDPVFPAGHWTAQLIYMAGGKHIWDKLYDTKVSNTVGGGPSVRLTDLQMEECDPNITIIAPCGLDMAQNEKETDFIKTNKPWFKRIELNSKIVLVDGNQMYNRPGPRLVDALEFMVGYFWGEPSFIPKDFPFKILKD</sequence>
<dbReference type="PANTHER" id="PTHR42860:SF1">
    <property type="entry name" value="VITAMIN B12-BINDING PROTEIN"/>
    <property type="match status" value="1"/>
</dbReference>
<dbReference type="AlphaFoldDB" id="A0AAD5TZS5"/>
<protein>
    <recommendedName>
        <fullName evidence="1">Fe/B12 periplasmic-binding domain-containing protein</fullName>
    </recommendedName>
</protein>
<evidence type="ECO:0000313" key="2">
    <source>
        <dbReference type="EMBL" id="KAJ3218518.1"/>
    </source>
</evidence>
<dbReference type="InterPro" id="IPR002491">
    <property type="entry name" value="ABC_transptr_periplasmic_BD"/>
</dbReference>
<dbReference type="SUPFAM" id="SSF53807">
    <property type="entry name" value="Helical backbone' metal receptor"/>
    <property type="match status" value="1"/>
</dbReference>
<dbReference type="Gene3D" id="3.40.50.1980">
    <property type="entry name" value="Nitrogenase molybdenum iron protein domain"/>
    <property type="match status" value="2"/>
</dbReference>
<dbReference type="PROSITE" id="PS50983">
    <property type="entry name" value="FE_B12_PBP"/>
    <property type="match status" value="1"/>
</dbReference>
<keyword evidence="3" id="KW-1185">Reference proteome</keyword>